<dbReference type="InterPro" id="IPR007527">
    <property type="entry name" value="Znf_SWIM"/>
</dbReference>
<keyword evidence="1" id="KW-0862">Zinc</keyword>
<evidence type="ECO:0000256" key="1">
    <source>
        <dbReference type="PROSITE-ProRule" id="PRU00325"/>
    </source>
</evidence>
<feature type="domain" description="SWIM-type" evidence="2">
    <location>
        <begin position="178"/>
        <end position="208"/>
    </location>
</feature>
<evidence type="ECO:0000313" key="3">
    <source>
        <dbReference type="EMBL" id="KAH3887037.1"/>
    </source>
</evidence>
<dbReference type="AlphaFoldDB" id="A0A9D4N5C7"/>
<evidence type="ECO:0000313" key="4">
    <source>
        <dbReference type="Proteomes" id="UP000828390"/>
    </source>
</evidence>
<keyword evidence="1" id="KW-0863">Zinc-finger</keyword>
<proteinExistence type="predicted"/>
<protein>
    <recommendedName>
        <fullName evidence="2">SWIM-type domain-containing protein</fullName>
    </recommendedName>
</protein>
<dbReference type="EMBL" id="JAIWYP010000001">
    <property type="protein sequence ID" value="KAH3887037.1"/>
    <property type="molecule type" value="Genomic_DNA"/>
</dbReference>
<keyword evidence="4" id="KW-1185">Reference proteome</keyword>
<keyword evidence="1" id="KW-0479">Metal-binding</keyword>
<accession>A0A9D4N5C7</accession>
<dbReference type="PANTHER" id="PTHR47526">
    <property type="entry name" value="ATP-DEPENDENT DNA HELICASE"/>
    <property type="match status" value="1"/>
</dbReference>
<dbReference type="PANTHER" id="PTHR47526:SF3">
    <property type="entry name" value="PHD-TYPE DOMAIN-CONTAINING PROTEIN"/>
    <property type="match status" value="1"/>
</dbReference>
<name>A0A9D4N5C7_DREPO</name>
<reference evidence="3" key="2">
    <citation type="submission" date="2020-11" db="EMBL/GenBank/DDBJ databases">
        <authorList>
            <person name="McCartney M.A."/>
            <person name="Auch B."/>
            <person name="Kono T."/>
            <person name="Mallez S."/>
            <person name="Becker A."/>
            <person name="Gohl D.M."/>
            <person name="Silverstein K.A.T."/>
            <person name="Koren S."/>
            <person name="Bechman K.B."/>
            <person name="Herman A."/>
            <person name="Abrahante J.E."/>
            <person name="Garbe J."/>
        </authorList>
    </citation>
    <scope>NUCLEOTIDE SEQUENCE</scope>
    <source>
        <strain evidence="3">Duluth1</strain>
        <tissue evidence="3">Whole animal</tissue>
    </source>
</reference>
<dbReference type="Proteomes" id="UP000828390">
    <property type="component" value="Unassembled WGS sequence"/>
</dbReference>
<dbReference type="PROSITE" id="PS50966">
    <property type="entry name" value="ZF_SWIM"/>
    <property type="match status" value="1"/>
</dbReference>
<organism evidence="3 4">
    <name type="scientific">Dreissena polymorpha</name>
    <name type="common">Zebra mussel</name>
    <name type="synonym">Mytilus polymorpha</name>
    <dbReference type="NCBI Taxonomy" id="45954"/>
    <lineage>
        <taxon>Eukaryota</taxon>
        <taxon>Metazoa</taxon>
        <taxon>Spiralia</taxon>
        <taxon>Lophotrochozoa</taxon>
        <taxon>Mollusca</taxon>
        <taxon>Bivalvia</taxon>
        <taxon>Autobranchia</taxon>
        <taxon>Heteroconchia</taxon>
        <taxon>Euheterodonta</taxon>
        <taxon>Imparidentia</taxon>
        <taxon>Neoheterodontei</taxon>
        <taxon>Myida</taxon>
        <taxon>Dreissenoidea</taxon>
        <taxon>Dreissenidae</taxon>
        <taxon>Dreissena</taxon>
    </lineage>
</organism>
<comment type="caution">
    <text evidence="3">The sequence shown here is derived from an EMBL/GenBank/DDBJ whole genome shotgun (WGS) entry which is preliminary data.</text>
</comment>
<evidence type="ECO:0000259" key="2">
    <source>
        <dbReference type="PROSITE" id="PS50966"/>
    </source>
</evidence>
<dbReference type="GO" id="GO:0008270">
    <property type="term" value="F:zinc ion binding"/>
    <property type="evidence" value="ECO:0007669"/>
    <property type="project" value="UniProtKB-KW"/>
</dbReference>
<gene>
    <name evidence="3" type="ORF">DPMN_011049</name>
</gene>
<reference evidence="3" key="1">
    <citation type="journal article" date="2019" name="bioRxiv">
        <title>The Genome of the Zebra Mussel, Dreissena polymorpha: A Resource for Invasive Species Research.</title>
        <authorList>
            <person name="McCartney M.A."/>
            <person name="Auch B."/>
            <person name="Kono T."/>
            <person name="Mallez S."/>
            <person name="Zhang Y."/>
            <person name="Obille A."/>
            <person name="Becker A."/>
            <person name="Abrahante J.E."/>
            <person name="Garbe J."/>
            <person name="Badalamenti J.P."/>
            <person name="Herman A."/>
            <person name="Mangelson H."/>
            <person name="Liachko I."/>
            <person name="Sullivan S."/>
            <person name="Sone E.D."/>
            <person name="Koren S."/>
            <person name="Silverstein K.A.T."/>
            <person name="Beckman K.B."/>
            <person name="Gohl D.M."/>
        </authorList>
    </citation>
    <scope>NUCLEOTIDE SEQUENCE</scope>
    <source>
        <strain evidence="3">Duluth1</strain>
        <tissue evidence="3">Whole animal</tissue>
    </source>
</reference>
<sequence length="274" mass="31648">MASDEKDKDRYLSDIEIDKLSVVQLKDYLRFHNQYVSGNNNELVLRAKGVQKLGFNDRQVHRNAEVNYEKRKTEKLVTPLGEKLPHPDVLNTWSIDLMDFPTFTDSDIYNYFVLKMNTKKQLRSKVYYVDRHVHSILYHEISDKCEHCFVKCKVLPSLPSANVKENPDHSVWLCLSKVTGQVHSAECNCTAGSGEACNHIGALMYALSDLTAKKKDGTLASTSKKCVWDRFNNPRKRKLTPKKSSELTFRKHTFESKLEPVEKKTTEKNFLQFL</sequence>